<name>A0ABS3JP87_9BACT</name>
<evidence type="ECO:0000313" key="2">
    <source>
        <dbReference type="Proteomes" id="UP000664628"/>
    </source>
</evidence>
<accession>A0ABS3JP87</accession>
<reference evidence="1 2" key="1">
    <citation type="submission" date="2021-03" db="EMBL/GenBank/DDBJ databases">
        <title>Fibrella sp. HMF5405 genome sequencing and assembly.</title>
        <authorList>
            <person name="Kang H."/>
            <person name="Kim H."/>
            <person name="Bae S."/>
            <person name="Joh K."/>
        </authorList>
    </citation>
    <scope>NUCLEOTIDE SEQUENCE [LARGE SCALE GENOMIC DNA]</scope>
    <source>
        <strain evidence="1 2">HMF5405</strain>
    </source>
</reference>
<evidence type="ECO:0000313" key="1">
    <source>
        <dbReference type="EMBL" id="MBO0951798.1"/>
    </source>
</evidence>
<dbReference type="Proteomes" id="UP000664628">
    <property type="component" value="Unassembled WGS sequence"/>
</dbReference>
<dbReference type="EMBL" id="JAFMYW010000009">
    <property type="protein sequence ID" value="MBO0951798.1"/>
    <property type="molecule type" value="Genomic_DNA"/>
</dbReference>
<proteinExistence type="predicted"/>
<comment type="caution">
    <text evidence="1">The sequence shown here is derived from an EMBL/GenBank/DDBJ whole genome shotgun (WGS) entry which is preliminary data.</text>
</comment>
<organism evidence="1 2">
    <name type="scientific">Fibrella forsythiae</name>
    <dbReference type="NCBI Taxonomy" id="2817061"/>
    <lineage>
        <taxon>Bacteria</taxon>
        <taxon>Pseudomonadati</taxon>
        <taxon>Bacteroidota</taxon>
        <taxon>Cytophagia</taxon>
        <taxon>Cytophagales</taxon>
        <taxon>Spirosomataceae</taxon>
        <taxon>Fibrella</taxon>
    </lineage>
</organism>
<keyword evidence="2" id="KW-1185">Reference proteome</keyword>
<sequence length="131" mass="15755">MKATTYRQLTSVHLLHRIWHNELELALQEVLFWQELLGTLSEVEHPKAAEAQTWQTEINQLHHFRRLITRLRNDVQTVDQELAMSVRFEHVPAKETRLDHQYLREEMDSFHADFRTFKASIRQFIVTKTTF</sequence>
<dbReference type="RefSeq" id="WP_207331755.1">
    <property type="nucleotide sequence ID" value="NZ_JAFMYW010000009.1"/>
</dbReference>
<gene>
    <name evidence="1" type="ORF">J2I46_24660</name>
</gene>
<protein>
    <submittedName>
        <fullName evidence="1">Uncharacterized protein</fullName>
    </submittedName>
</protein>